<reference evidence="2 3" key="1">
    <citation type="submission" date="2007-06" db="EMBL/GenBank/DDBJ databases">
        <authorList>
            <person name="Shimkets L."/>
            <person name="Ferriera S."/>
            <person name="Johnson J."/>
            <person name="Kravitz S."/>
            <person name="Beeson K."/>
            <person name="Sutton G."/>
            <person name="Rogers Y.-H."/>
            <person name="Friedman R."/>
            <person name="Frazier M."/>
            <person name="Venter J.C."/>
        </authorList>
    </citation>
    <scope>NUCLEOTIDE SEQUENCE [LARGE SCALE GENOMIC DNA]</scope>
    <source>
        <strain evidence="2 3">SIR-1</strain>
    </source>
</reference>
<dbReference type="Proteomes" id="UP000005801">
    <property type="component" value="Unassembled WGS sequence"/>
</dbReference>
<dbReference type="OrthoDB" id="4705317at2"/>
<keyword evidence="1" id="KW-0472">Membrane</keyword>
<feature type="transmembrane region" description="Helical" evidence="1">
    <location>
        <begin position="46"/>
        <end position="71"/>
    </location>
</feature>
<keyword evidence="1" id="KW-0812">Transmembrane</keyword>
<evidence type="ECO:0000313" key="2">
    <source>
        <dbReference type="EMBL" id="EDM81730.1"/>
    </source>
</evidence>
<keyword evidence="3" id="KW-1185">Reference proteome</keyword>
<feature type="transmembrane region" description="Helical" evidence="1">
    <location>
        <begin position="145"/>
        <end position="163"/>
    </location>
</feature>
<dbReference type="eggNOG" id="ENOG5033Z1B">
    <property type="taxonomic scope" value="Bacteria"/>
</dbReference>
<organism evidence="2 3">
    <name type="scientific">Plesiocystis pacifica SIR-1</name>
    <dbReference type="NCBI Taxonomy" id="391625"/>
    <lineage>
        <taxon>Bacteria</taxon>
        <taxon>Pseudomonadati</taxon>
        <taxon>Myxococcota</taxon>
        <taxon>Polyangia</taxon>
        <taxon>Nannocystales</taxon>
        <taxon>Nannocystaceae</taxon>
        <taxon>Plesiocystis</taxon>
    </lineage>
</organism>
<proteinExistence type="predicted"/>
<accession>A6FWQ6</accession>
<feature type="transmembrane region" description="Helical" evidence="1">
    <location>
        <begin position="117"/>
        <end position="139"/>
    </location>
</feature>
<name>A6FWQ6_9BACT</name>
<feature type="transmembrane region" description="Helical" evidence="1">
    <location>
        <begin position="77"/>
        <end position="96"/>
    </location>
</feature>
<evidence type="ECO:0000313" key="3">
    <source>
        <dbReference type="Proteomes" id="UP000005801"/>
    </source>
</evidence>
<feature type="transmembrane region" description="Helical" evidence="1">
    <location>
        <begin position="206"/>
        <end position="224"/>
    </location>
</feature>
<evidence type="ECO:0000256" key="1">
    <source>
        <dbReference type="SAM" id="Phobius"/>
    </source>
</evidence>
<feature type="transmembrane region" description="Helical" evidence="1">
    <location>
        <begin position="14"/>
        <end position="34"/>
    </location>
</feature>
<dbReference type="AlphaFoldDB" id="A6FWQ6"/>
<comment type="caution">
    <text evidence="2">The sequence shown here is derived from an EMBL/GenBank/DDBJ whole genome shotgun (WGS) entry which is preliminary data.</text>
</comment>
<feature type="transmembrane region" description="Helical" evidence="1">
    <location>
        <begin position="175"/>
        <end position="194"/>
    </location>
</feature>
<protein>
    <submittedName>
        <fullName evidence="2">Uncharacterized protein</fullName>
    </submittedName>
</protein>
<keyword evidence="1" id="KW-1133">Transmembrane helix</keyword>
<dbReference type="RefSeq" id="WP_006968905.1">
    <property type="nucleotide sequence ID" value="NZ_ABCS01000001.1"/>
</dbReference>
<gene>
    <name evidence="2" type="ORF">PPSIR1_04668</name>
</gene>
<dbReference type="EMBL" id="ABCS01000001">
    <property type="protein sequence ID" value="EDM81730.1"/>
    <property type="molecule type" value="Genomic_DNA"/>
</dbReference>
<sequence length="238" mass="26744">MYDTSSVLEVLDQLPLAFLVSGAAVFIGFYAYYIESIRLAKKQKSFTTPVLGNMVNFAHDIVFISMFSHWFYEIDHIIFKLFWVGLVIYTGMEIIVHIQTIKYGRQELAPSLTQTQFIVGYIAAQVGVTLIFIFMMSLIPADDLFLIKFSLAVICIVVSGFLFNHRRQGRGSSLVQAASLLAGGTVMFFGFLPALSPYFENDYYRAAGAVVVLSALLNVIIVWNNGPNSRRRERVLPL</sequence>